<organism evidence="1 2">
    <name type="scientific">Nocardia xishanensis</name>
    <dbReference type="NCBI Taxonomy" id="238964"/>
    <lineage>
        <taxon>Bacteria</taxon>
        <taxon>Bacillati</taxon>
        <taxon>Actinomycetota</taxon>
        <taxon>Actinomycetes</taxon>
        <taxon>Mycobacteriales</taxon>
        <taxon>Nocardiaceae</taxon>
        <taxon>Nocardia</taxon>
    </lineage>
</organism>
<protein>
    <recommendedName>
        <fullName evidence="3">LppU protein</fullName>
    </recommendedName>
</protein>
<proteinExistence type="predicted"/>
<evidence type="ECO:0008006" key="3">
    <source>
        <dbReference type="Google" id="ProtNLM"/>
    </source>
</evidence>
<dbReference type="RefSeq" id="WP_364823644.1">
    <property type="nucleotide sequence ID" value="NZ_JBFAYM010000011.1"/>
</dbReference>
<accession>A0ABW7WUC8</accession>
<comment type="caution">
    <text evidence="1">The sequence shown here is derived from an EMBL/GenBank/DDBJ whole genome shotgun (WGS) entry which is preliminary data.</text>
</comment>
<keyword evidence="2" id="KW-1185">Reference proteome</keyword>
<gene>
    <name evidence="1" type="ORF">ACH49W_03705</name>
</gene>
<reference evidence="1 2" key="1">
    <citation type="submission" date="2024-10" db="EMBL/GenBank/DDBJ databases">
        <title>The Natural Products Discovery Center: Release of the First 8490 Sequenced Strains for Exploring Actinobacteria Biosynthetic Diversity.</title>
        <authorList>
            <person name="Kalkreuter E."/>
            <person name="Kautsar S.A."/>
            <person name="Yang D."/>
            <person name="Bader C.D."/>
            <person name="Teijaro C.N."/>
            <person name="Fluegel L."/>
            <person name="Davis C.M."/>
            <person name="Simpson J.R."/>
            <person name="Lauterbach L."/>
            <person name="Steele A.D."/>
            <person name="Gui C."/>
            <person name="Meng S."/>
            <person name="Li G."/>
            <person name="Viehrig K."/>
            <person name="Ye F."/>
            <person name="Su P."/>
            <person name="Kiefer A.F."/>
            <person name="Nichols A."/>
            <person name="Cepeda A.J."/>
            <person name="Yan W."/>
            <person name="Fan B."/>
            <person name="Jiang Y."/>
            <person name="Adhikari A."/>
            <person name="Zheng C.-J."/>
            <person name="Schuster L."/>
            <person name="Cowan T.M."/>
            <person name="Smanski M.J."/>
            <person name="Chevrette M.G."/>
            <person name="De Carvalho L.P.S."/>
            <person name="Shen B."/>
        </authorList>
    </citation>
    <scope>NUCLEOTIDE SEQUENCE [LARGE SCALE GENOMIC DNA]</scope>
    <source>
        <strain evidence="1 2">NPDC019275</strain>
    </source>
</reference>
<sequence length="219" mass="22546">MSRQRIRAGFALAAFMLVFALCTFLTIMVAFSMDGPEPAGSASPTVIETRSATTTSVTPTTSAAPEPVASEPIAEGMLSQASKAPTAIQMNVGDCVLLGDSGANAIEKTGCGGGGSSYKVFDKVPGDGKCAADADQTYGVSVRGVQQGSLCMDIDWVVGGCMELGNGNPKHIDCATGGVAKGVRVLEVKQGITDVNQCASGNYGFVYNQRRFVVCVAEL</sequence>
<dbReference type="Proteomes" id="UP001611415">
    <property type="component" value="Unassembled WGS sequence"/>
</dbReference>
<name>A0ABW7WUC8_9NOCA</name>
<evidence type="ECO:0000313" key="1">
    <source>
        <dbReference type="EMBL" id="MFI2472460.1"/>
    </source>
</evidence>
<dbReference type="EMBL" id="JBIRYO010000002">
    <property type="protein sequence ID" value="MFI2472460.1"/>
    <property type="molecule type" value="Genomic_DNA"/>
</dbReference>
<evidence type="ECO:0000313" key="2">
    <source>
        <dbReference type="Proteomes" id="UP001611415"/>
    </source>
</evidence>